<evidence type="ECO:0000313" key="3">
    <source>
        <dbReference type="Proteomes" id="UP000800041"/>
    </source>
</evidence>
<evidence type="ECO:0008006" key="4">
    <source>
        <dbReference type="Google" id="ProtNLM"/>
    </source>
</evidence>
<dbReference type="AlphaFoldDB" id="A0A6G1HE11"/>
<dbReference type="EMBL" id="ML977139">
    <property type="protein sequence ID" value="KAF1991476.1"/>
    <property type="molecule type" value="Genomic_DNA"/>
</dbReference>
<gene>
    <name evidence="2" type="ORF">K402DRAFT_416779</name>
</gene>
<evidence type="ECO:0000256" key="1">
    <source>
        <dbReference type="SAM" id="MobiDB-lite"/>
    </source>
</evidence>
<dbReference type="Proteomes" id="UP000800041">
    <property type="component" value="Unassembled WGS sequence"/>
</dbReference>
<accession>A0A6G1HE11</accession>
<feature type="region of interest" description="Disordered" evidence="1">
    <location>
        <begin position="23"/>
        <end position="64"/>
    </location>
</feature>
<keyword evidence="3" id="KW-1185">Reference proteome</keyword>
<sequence length="235" mass="26269">MFTDRIYVDPNGDLTLIVGPEDTLISEDPGNIQGSQGEQDADTTQGNEPVQESGQGENDGSNADPVEYVVSKKAMSLASLVWDAMFNRNFSETTAKRVPFVGDDPFALLVVLRIAHMQFSQLPKSVSFRQLLEIAVICDKYDTLAVIRPWLSTWADPHKNNTKSPEYEEWFFIAWVFGDAETFKDMATWHIMKVTIDNDGMLLTGSGTPFGSNMPPDLVDTYSHFVPLFSVFHGY</sequence>
<evidence type="ECO:0000313" key="2">
    <source>
        <dbReference type="EMBL" id="KAF1991476.1"/>
    </source>
</evidence>
<reference evidence="2" key="1">
    <citation type="journal article" date="2020" name="Stud. Mycol.">
        <title>101 Dothideomycetes genomes: a test case for predicting lifestyles and emergence of pathogens.</title>
        <authorList>
            <person name="Haridas S."/>
            <person name="Albert R."/>
            <person name="Binder M."/>
            <person name="Bloem J."/>
            <person name="Labutti K."/>
            <person name="Salamov A."/>
            <person name="Andreopoulos B."/>
            <person name="Baker S."/>
            <person name="Barry K."/>
            <person name="Bills G."/>
            <person name="Bluhm B."/>
            <person name="Cannon C."/>
            <person name="Castanera R."/>
            <person name="Culley D."/>
            <person name="Daum C."/>
            <person name="Ezra D."/>
            <person name="Gonzalez J."/>
            <person name="Henrissat B."/>
            <person name="Kuo A."/>
            <person name="Liang C."/>
            <person name="Lipzen A."/>
            <person name="Lutzoni F."/>
            <person name="Magnuson J."/>
            <person name="Mondo S."/>
            <person name="Nolan M."/>
            <person name="Ohm R."/>
            <person name="Pangilinan J."/>
            <person name="Park H.-J."/>
            <person name="Ramirez L."/>
            <person name="Alfaro M."/>
            <person name="Sun H."/>
            <person name="Tritt A."/>
            <person name="Yoshinaga Y."/>
            <person name="Zwiers L.-H."/>
            <person name="Turgeon B."/>
            <person name="Goodwin S."/>
            <person name="Spatafora J."/>
            <person name="Crous P."/>
            <person name="Grigoriev I."/>
        </authorList>
    </citation>
    <scope>NUCLEOTIDE SEQUENCE</scope>
    <source>
        <strain evidence="2">CBS 113979</strain>
    </source>
</reference>
<dbReference type="OrthoDB" id="5275938at2759"/>
<name>A0A6G1HE11_9PEZI</name>
<feature type="compositionally biased region" description="Polar residues" evidence="1">
    <location>
        <begin position="32"/>
        <end position="61"/>
    </location>
</feature>
<protein>
    <recommendedName>
        <fullName evidence="4">BTB domain-containing protein</fullName>
    </recommendedName>
</protein>
<proteinExistence type="predicted"/>
<organism evidence="2 3">
    <name type="scientific">Aulographum hederae CBS 113979</name>
    <dbReference type="NCBI Taxonomy" id="1176131"/>
    <lineage>
        <taxon>Eukaryota</taxon>
        <taxon>Fungi</taxon>
        <taxon>Dikarya</taxon>
        <taxon>Ascomycota</taxon>
        <taxon>Pezizomycotina</taxon>
        <taxon>Dothideomycetes</taxon>
        <taxon>Pleosporomycetidae</taxon>
        <taxon>Aulographales</taxon>
        <taxon>Aulographaceae</taxon>
    </lineage>
</organism>